<evidence type="ECO:0000256" key="7">
    <source>
        <dbReference type="ARBA" id="ARBA00023212"/>
    </source>
</evidence>
<feature type="compositionally biased region" description="Polar residues" evidence="9">
    <location>
        <begin position="638"/>
        <end position="647"/>
    </location>
</feature>
<feature type="region of interest" description="Disordered" evidence="9">
    <location>
        <begin position="45"/>
        <end position="65"/>
    </location>
</feature>
<dbReference type="InterPro" id="IPR013083">
    <property type="entry name" value="Znf_RING/FYVE/PHD"/>
</dbReference>
<evidence type="ECO:0000313" key="14">
    <source>
        <dbReference type="EMBL" id="LAC22522.1"/>
    </source>
</evidence>
<evidence type="ECO:0000256" key="9">
    <source>
        <dbReference type="SAM" id="MobiDB-lite"/>
    </source>
</evidence>
<feature type="compositionally biased region" description="Low complexity" evidence="9">
    <location>
        <begin position="577"/>
        <end position="600"/>
    </location>
</feature>
<dbReference type="PANTHER" id="PTHR12673">
    <property type="entry name" value="FACIOGENITAL DYSPLASIA PROTEIN"/>
    <property type="match status" value="1"/>
</dbReference>
<feature type="compositionally biased region" description="Low complexity" evidence="9">
    <location>
        <begin position="757"/>
        <end position="774"/>
    </location>
</feature>
<feature type="region of interest" description="Disordered" evidence="9">
    <location>
        <begin position="919"/>
        <end position="957"/>
    </location>
</feature>
<dbReference type="GO" id="GO:0005085">
    <property type="term" value="F:guanyl-nucleotide exchange factor activity"/>
    <property type="evidence" value="ECO:0007669"/>
    <property type="project" value="UniProtKB-KW"/>
</dbReference>
<dbReference type="GO" id="GO:0005737">
    <property type="term" value="C:cytoplasm"/>
    <property type="evidence" value="ECO:0007669"/>
    <property type="project" value="TreeGrafter"/>
</dbReference>
<dbReference type="GO" id="GO:0005856">
    <property type="term" value="C:cytoskeleton"/>
    <property type="evidence" value="ECO:0007669"/>
    <property type="project" value="UniProtKB-SubCell"/>
</dbReference>
<keyword evidence="3" id="KW-0344">Guanine-nucleotide releasing factor</keyword>
<dbReference type="SMART" id="SM00233">
    <property type="entry name" value="PH"/>
    <property type="match status" value="2"/>
</dbReference>
<feature type="compositionally biased region" description="Polar residues" evidence="9">
    <location>
        <begin position="280"/>
        <end position="291"/>
    </location>
</feature>
<protein>
    <submittedName>
        <fullName evidence="14">FYVE, RhoGEF and PH domain-containing protein 4</fullName>
    </submittedName>
</protein>
<feature type="domain" description="FYVE-type" evidence="13">
    <location>
        <begin position="1329"/>
        <end position="1388"/>
    </location>
</feature>
<feature type="region of interest" description="Disordered" evidence="9">
    <location>
        <begin position="440"/>
        <end position="465"/>
    </location>
</feature>
<feature type="domain" description="PH" evidence="11">
    <location>
        <begin position="1177"/>
        <end position="1279"/>
    </location>
</feature>
<keyword evidence="7" id="KW-0206">Cytoskeleton</keyword>
<feature type="compositionally biased region" description="Low complexity" evidence="9">
    <location>
        <begin position="786"/>
        <end position="796"/>
    </location>
</feature>
<dbReference type="InterPro" id="IPR035899">
    <property type="entry name" value="DBL_dom_sf"/>
</dbReference>
<dbReference type="GO" id="GO:0008270">
    <property type="term" value="F:zinc ion binding"/>
    <property type="evidence" value="ECO:0007669"/>
    <property type="project" value="UniProtKB-KW"/>
</dbReference>
<feature type="region of interest" description="Disordered" evidence="9">
    <location>
        <begin position="280"/>
        <end position="315"/>
    </location>
</feature>
<dbReference type="SMART" id="SM00064">
    <property type="entry name" value="FYVE"/>
    <property type="match status" value="1"/>
</dbReference>
<name>A0A6A7FWS7_9CRUS</name>
<keyword evidence="4" id="KW-0479">Metal-binding</keyword>
<evidence type="ECO:0000259" key="11">
    <source>
        <dbReference type="PROSITE" id="PS50003"/>
    </source>
</evidence>
<evidence type="ECO:0000256" key="2">
    <source>
        <dbReference type="ARBA" id="ARBA00022490"/>
    </source>
</evidence>
<dbReference type="InterPro" id="IPR000306">
    <property type="entry name" value="Znf_FYVE"/>
</dbReference>
<feature type="domain" description="PH" evidence="11">
    <location>
        <begin position="1471"/>
        <end position="1575"/>
    </location>
</feature>
<feature type="compositionally biased region" description="Basic and acidic residues" evidence="9">
    <location>
        <begin position="653"/>
        <end position="670"/>
    </location>
</feature>
<feature type="region of interest" description="Disordered" evidence="9">
    <location>
        <begin position="558"/>
        <end position="832"/>
    </location>
</feature>
<dbReference type="InterPro" id="IPR011993">
    <property type="entry name" value="PH-like_dom_sf"/>
</dbReference>
<proteinExistence type="evidence at transcript level"/>
<dbReference type="InterPro" id="IPR001849">
    <property type="entry name" value="PH_domain"/>
</dbReference>
<evidence type="ECO:0000256" key="1">
    <source>
        <dbReference type="ARBA" id="ARBA00004245"/>
    </source>
</evidence>
<dbReference type="PROSITE" id="PS50178">
    <property type="entry name" value="ZF_FYVE"/>
    <property type="match status" value="1"/>
</dbReference>
<dbReference type="Gene3D" id="3.30.40.10">
    <property type="entry name" value="Zinc/RING finger domain, C3HC4 (zinc finger)"/>
    <property type="match status" value="1"/>
</dbReference>
<dbReference type="PROSITE" id="PS50003">
    <property type="entry name" value="PH_DOMAIN"/>
    <property type="match status" value="2"/>
</dbReference>
<dbReference type="Pfam" id="PF00169">
    <property type="entry name" value="PH"/>
    <property type="match status" value="2"/>
</dbReference>
<dbReference type="Pfam" id="PF00621">
    <property type="entry name" value="RhoGEF"/>
    <property type="match status" value="1"/>
</dbReference>
<evidence type="ECO:0000256" key="10">
    <source>
        <dbReference type="SAM" id="Phobius"/>
    </source>
</evidence>
<dbReference type="EMBL" id="IACT01003274">
    <property type="protein sequence ID" value="LAC22522.1"/>
    <property type="molecule type" value="mRNA"/>
</dbReference>
<feature type="compositionally biased region" description="Basic and acidic residues" evidence="9">
    <location>
        <begin position="52"/>
        <end position="62"/>
    </location>
</feature>
<dbReference type="Pfam" id="PF01363">
    <property type="entry name" value="FYVE"/>
    <property type="match status" value="1"/>
</dbReference>
<dbReference type="Gene3D" id="2.30.29.30">
    <property type="entry name" value="Pleckstrin-homology domain (PH domain)/Phosphotyrosine-binding domain (PTB)"/>
    <property type="match status" value="2"/>
</dbReference>
<feature type="domain" description="DH" evidence="12">
    <location>
        <begin position="960"/>
        <end position="1148"/>
    </location>
</feature>
<feature type="compositionally biased region" description="Basic and acidic residues" evidence="9">
    <location>
        <begin position="927"/>
        <end position="939"/>
    </location>
</feature>
<evidence type="ECO:0000256" key="5">
    <source>
        <dbReference type="ARBA" id="ARBA00022771"/>
    </source>
</evidence>
<feature type="region of interest" description="Disordered" evidence="9">
    <location>
        <begin position="860"/>
        <end position="894"/>
    </location>
</feature>
<feature type="transmembrane region" description="Helical" evidence="10">
    <location>
        <begin position="181"/>
        <end position="200"/>
    </location>
</feature>
<evidence type="ECO:0000256" key="6">
    <source>
        <dbReference type="ARBA" id="ARBA00022833"/>
    </source>
</evidence>
<dbReference type="Gene3D" id="1.20.900.10">
    <property type="entry name" value="Dbl homology (DH) domain"/>
    <property type="match status" value="1"/>
</dbReference>
<keyword evidence="10" id="KW-1133">Transmembrane helix</keyword>
<evidence type="ECO:0000259" key="13">
    <source>
        <dbReference type="PROSITE" id="PS50178"/>
    </source>
</evidence>
<dbReference type="InterPro" id="IPR051092">
    <property type="entry name" value="FYVE_RhoGEF_PH"/>
</dbReference>
<accession>A0A6A7FWS7</accession>
<dbReference type="GO" id="GO:0007010">
    <property type="term" value="P:cytoskeleton organization"/>
    <property type="evidence" value="ECO:0007669"/>
    <property type="project" value="TreeGrafter"/>
</dbReference>
<dbReference type="SMART" id="SM00325">
    <property type="entry name" value="RhoGEF"/>
    <property type="match status" value="1"/>
</dbReference>
<evidence type="ECO:0000256" key="4">
    <source>
        <dbReference type="ARBA" id="ARBA00022723"/>
    </source>
</evidence>
<evidence type="ECO:0000256" key="3">
    <source>
        <dbReference type="ARBA" id="ARBA00022658"/>
    </source>
</evidence>
<dbReference type="InterPro" id="IPR017455">
    <property type="entry name" value="Znf_FYVE-rel"/>
</dbReference>
<keyword evidence="5 8" id="KW-0863">Zinc-finger</keyword>
<keyword evidence="6" id="KW-0862">Zinc</keyword>
<dbReference type="SUPFAM" id="SSF48065">
    <property type="entry name" value="DBL homology domain (DH-domain)"/>
    <property type="match status" value="1"/>
</dbReference>
<comment type="subcellular location">
    <subcellularLocation>
        <location evidence="1">Cytoplasm</location>
        <location evidence="1">Cytoskeleton</location>
    </subcellularLocation>
</comment>
<dbReference type="GO" id="GO:0046847">
    <property type="term" value="P:filopodium assembly"/>
    <property type="evidence" value="ECO:0007669"/>
    <property type="project" value="TreeGrafter"/>
</dbReference>
<dbReference type="PANTHER" id="PTHR12673:SF241">
    <property type="entry name" value="DH DOMAIN-CONTAINING PROTEIN"/>
    <property type="match status" value="1"/>
</dbReference>
<dbReference type="CDD" id="cd00160">
    <property type="entry name" value="RhoGEF"/>
    <property type="match status" value="1"/>
</dbReference>
<feature type="compositionally biased region" description="Polar residues" evidence="9">
    <location>
        <begin position="688"/>
        <end position="698"/>
    </location>
</feature>
<dbReference type="PROSITE" id="PS50010">
    <property type="entry name" value="DH_2"/>
    <property type="match status" value="1"/>
</dbReference>
<reference evidence="14" key="1">
    <citation type="submission" date="2017-11" db="EMBL/GenBank/DDBJ databases">
        <title>The sensing device of the deep-sea amphipod.</title>
        <authorList>
            <person name="Kobayashi H."/>
            <person name="Nagahama T."/>
            <person name="Arai W."/>
            <person name="Sasagawa Y."/>
            <person name="Umeda M."/>
            <person name="Hayashi T."/>
            <person name="Nikaido I."/>
            <person name="Watanabe H."/>
            <person name="Oguri K."/>
            <person name="Kitazato H."/>
            <person name="Fujioka K."/>
            <person name="Kido Y."/>
            <person name="Takami H."/>
        </authorList>
    </citation>
    <scope>NUCLEOTIDE SEQUENCE</scope>
    <source>
        <tissue evidence="14">Whole body</tissue>
    </source>
</reference>
<keyword evidence="10" id="KW-0472">Membrane</keyword>
<evidence type="ECO:0000259" key="12">
    <source>
        <dbReference type="PROSITE" id="PS50010"/>
    </source>
</evidence>
<keyword evidence="2" id="KW-0963">Cytoplasm</keyword>
<dbReference type="InterPro" id="IPR000219">
    <property type="entry name" value="DH_dom"/>
</dbReference>
<organism evidence="14">
    <name type="scientific">Hirondellea gigas</name>
    <dbReference type="NCBI Taxonomy" id="1518452"/>
    <lineage>
        <taxon>Eukaryota</taxon>
        <taxon>Metazoa</taxon>
        <taxon>Ecdysozoa</taxon>
        <taxon>Arthropoda</taxon>
        <taxon>Crustacea</taxon>
        <taxon>Multicrustacea</taxon>
        <taxon>Malacostraca</taxon>
        <taxon>Eumalacostraca</taxon>
        <taxon>Peracarida</taxon>
        <taxon>Amphipoda</taxon>
        <taxon>Amphilochidea</taxon>
        <taxon>Lysianassida</taxon>
        <taxon>Lysianassidira</taxon>
        <taxon>Lysianassoidea</taxon>
        <taxon>Lysianassidae</taxon>
        <taxon>Hirondellea</taxon>
    </lineage>
</organism>
<feature type="compositionally biased region" description="Basic and acidic residues" evidence="9">
    <location>
        <begin position="627"/>
        <end position="637"/>
    </location>
</feature>
<evidence type="ECO:0000256" key="8">
    <source>
        <dbReference type="PROSITE-ProRule" id="PRU00091"/>
    </source>
</evidence>
<feature type="compositionally biased region" description="Acidic residues" evidence="9">
    <location>
        <begin position="563"/>
        <end position="574"/>
    </location>
</feature>
<keyword evidence="10" id="KW-0812">Transmembrane</keyword>
<sequence>MADDRIKHKSIENIAHDVERPKFHDCTIQNGYQDDDLESVDLRDYGNGFTGDDGHPDDEKTKGAGSGLGWATKNFFDRTRASISADYNSSSCCGLRTMSSRRDTTTNTDEAVGFDVVNHVNPKTNENKTSDSFYELRSISSRRNTASCAGEGVSVEITDEHYQSSLNVSNRESLKNEKDSSCCGLIAVFSSIVFWLLYLWRRFVQRRGRNGSYEIDNNECIDHSNYPNNSCSNPSPSNTVTPNSNNICFNRSDDSEVRSNKSTGTVKYKYDKGIGVLGTSFDSSQNSNNGNIRPEPGTKVNDAELNFSSSNDRSDKLIRDNDETITSKIICEGESREDNEVNINEDASSIEEQLKFVDDSDTDTLVGSTRDVESLTDCSSLHDFDKLAGRVSDLDFKGMRERDCKDRVKRSSKQSYGSSTSLSEFPLQSFKFFNRKIKGSSPSLQKRRENQTGLPNKNRTCDSASTSSNFLSNICTGLSRIKETAFTEDMADADDEVLLRHNHSDRCGNKKRLVSVIPKEAMTTNKPYFRSSLFNTPARPCELLAGMCPENQFYRESFGEGVSETESEEDDDDNLLTPTPSTSCSIFSSSSTAQCGGRSSTSRRRIGSGGDPSIVRSDGFPVPECETSDHDSRERTGKTANIPSYNFGQLPAEESRRRKEGERRRDDGDRNSSSQMPNLDKDEGAGSKRNSQVISSEASEGDDISSLTNSDLDSCVDLSSPRSSLLQVDSHPDTGGNLPQQKTGTSSESSSNKHRLSSSSFDGSSTNKQSSSLSNKRHFRNSQHYDSIPSDNSNSNNHHRNSYGASQGPLVPLDGSNLPSSTTCPEFHNKDSSSQYAAASEYFNRLQHNRSDQDLHYQAQHKQLHKHLHQQQQLENSQSCPFPPRTDNIDNDFSSEGLEESDVILCKRDGREGVDGKSYDCEGYTSTEERVAEGPKSDEGGGGGVTSEDPNQAQDPRQTKAYRIVCELLSTEQTYVQVLHLIDQEFQFRVDQENRAHQMFPADHIPQIFSNIKSIYKLHHDFLLPQLTDRLRQWETCPRIGDIMTKLAPFLKMYTEYVRNFDHAMNLINSNQAKCSRFADIMTQIHMLESCGNLTLQHHMLSPVQRIPRYEMLLRDYLRKLPVQDEDRHDTTKALHLVATAASHANEAMKKIDKFQTLLTVQESVGGCVDLVSPTRELIKQGKIIKISARSGDHQERYLYLLSDLLLLCSPRLGGRVMHGPQHRLRARYNVENIHVLEGDNLETANTFYIRDASKTVELYTQTLDEKEAWIAALFCAIEETYRRKSSLRLSDHHIGVGEDGDYSTVLSYGGGGTSAELLGQQPPVLTPLDSAVRCMNCGAQFSMVKRKHHCRACGNVVCGKCSNYKQSLACENGRAVKVCRSCHAKLSQTSTSSLASHDSSAASHASSNASSAALNASSPNVLGRDDGDPAAVLAEDVNSSASSSRLSIMDGSDFFFRTRGVLEVSADASGASMQGELQLKTQRKSWQSRWFTLHADFVLYSFKTSTDHTALTATPLPGYTVTSLQSGKGDGGSVCEKDRDKAFKLHYSKKQYVFLAPCKEECNRWVMHLQRASRAEMTPASEAP</sequence>
<dbReference type="SUPFAM" id="SSF50729">
    <property type="entry name" value="PH domain-like"/>
    <property type="match status" value="2"/>
</dbReference>
<feature type="compositionally biased region" description="Polar residues" evidence="9">
    <location>
        <begin position="451"/>
        <end position="465"/>
    </location>
</feature>